<organism evidence="3 4">
    <name type="scientific">Blastomonas aquatica</name>
    <dbReference type="NCBI Taxonomy" id="1510276"/>
    <lineage>
        <taxon>Bacteria</taxon>
        <taxon>Pseudomonadati</taxon>
        <taxon>Pseudomonadota</taxon>
        <taxon>Alphaproteobacteria</taxon>
        <taxon>Sphingomonadales</taxon>
        <taxon>Sphingomonadaceae</taxon>
        <taxon>Blastomonas</taxon>
    </lineage>
</organism>
<dbReference type="InterPro" id="IPR029058">
    <property type="entry name" value="AB_hydrolase_fold"/>
</dbReference>
<dbReference type="InterPro" id="IPR000073">
    <property type="entry name" value="AB_hydrolase_1"/>
</dbReference>
<dbReference type="PANTHER" id="PTHR32268">
    <property type="entry name" value="HOMOSERINE O-ACETYLTRANSFERASE"/>
    <property type="match status" value="1"/>
</dbReference>
<proteinExistence type="predicted"/>
<feature type="domain" description="AB hydrolase-1" evidence="2">
    <location>
        <begin position="122"/>
        <end position="381"/>
    </location>
</feature>
<dbReference type="Gene3D" id="3.40.50.1820">
    <property type="entry name" value="alpha/beta hydrolase"/>
    <property type="match status" value="1"/>
</dbReference>
<evidence type="ECO:0000259" key="2">
    <source>
        <dbReference type="Pfam" id="PF00561"/>
    </source>
</evidence>
<name>A0ABQ1JFK4_9SPHN</name>
<evidence type="ECO:0000256" key="1">
    <source>
        <dbReference type="ARBA" id="ARBA00022679"/>
    </source>
</evidence>
<dbReference type="InterPro" id="IPR008220">
    <property type="entry name" value="HAT_MetX-like"/>
</dbReference>
<sequence length="411" mass="45320">MIGSALWWRLNIPIATASTRCNVDLKRVQIPDTRTATEQGFAMRLKTVGLLMACAAMSVPAAAQPGPATGQVAVDYSTQLKQGFAILKDFRFGSGETMAELRMHHATLGTPKRDAQGRVTNAVMVLHGTGGSGMQFLQPQFAQELFGPGQPLDITKYYVILPDNIGHGKSSKPSDGLKMRFPAYDYTDMVRAQRQMLVEGLKVDRLRLMMGTSMGCMHGFVWGQVDPGFVQAMMPMACLPMPIAGHNRMWRKAAIEGIKADPAWAGGEYSAPPMMGLRVAASLLQVAGFAPLYLQKAFPTRETADEYINQRVAASMKGIDANDIIYQIESSRNYDPSATVEQMTMPVTWINSSDDFINPWDYGVAEDFGKRLPDGKYLLIQATDDTRGHGTHTWAKFWRDELVALLERSAK</sequence>
<evidence type="ECO:0000313" key="3">
    <source>
        <dbReference type="EMBL" id="GGB65376.1"/>
    </source>
</evidence>
<keyword evidence="1" id="KW-0808">Transferase</keyword>
<keyword evidence="4" id="KW-1185">Reference proteome</keyword>
<dbReference type="Pfam" id="PF00561">
    <property type="entry name" value="Abhydrolase_1"/>
    <property type="match status" value="1"/>
</dbReference>
<comment type="caution">
    <text evidence="3">The sequence shown here is derived from an EMBL/GenBank/DDBJ whole genome shotgun (WGS) entry which is preliminary data.</text>
</comment>
<dbReference type="EMBL" id="BMGD01000003">
    <property type="protein sequence ID" value="GGB65376.1"/>
    <property type="molecule type" value="Genomic_DNA"/>
</dbReference>
<gene>
    <name evidence="3" type="ORF">GCM10010833_20730</name>
</gene>
<protein>
    <submittedName>
        <fullName evidence="3">Homoserine O-acetyltransferase</fullName>
    </submittedName>
</protein>
<dbReference type="NCBIfam" id="NF005071">
    <property type="entry name" value="PRK06489.1"/>
    <property type="match status" value="1"/>
</dbReference>
<accession>A0ABQ1JFK4</accession>
<dbReference type="PANTHER" id="PTHR32268:SF11">
    <property type="entry name" value="HOMOSERINE O-ACETYLTRANSFERASE"/>
    <property type="match status" value="1"/>
</dbReference>
<evidence type="ECO:0000313" key="4">
    <source>
        <dbReference type="Proteomes" id="UP000614261"/>
    </source>
</evidence>
<reference evidence="4" key="1">
    <citation type="journal article" date="2019" name="Int. J. Syst. Evol. Microbiol.">
        <title>The Global Catalogue of Microorganisms (GCM) 10K type strain sequencing project: providing services to taxonomists for standard genome sequencing and annotation.</title>
        <authorList>
            <consortium name="The Broad Institute Genomics Platform"/>
            <consortium name="The Broad Institute Genome Sequencing Center for Infectious Disease"/>
            <person name="Wu L."/>
            <person name="Ma J."/>
        </authorList>
    </citation>
    <scope>NUCLEOTIDE SEQUENCE [LARGE SCALE GENOMIC DNA]</scope>
    <source>
        <strain evidence="4">CGMCC 1.12851</strain>
    </source>
</reference>
<dbReference type="Proteomes" id="UP000614261">
    <property type="component" value="Unassembled WGS sequence"/>
</dbReference>
<dbReference type="SUPFAM" id="SSF53474">
    <property type="entry name" value="alpha/beta-Hydrolases"/>
    <property type="match status" value="1"/>
</dbReference>